<keyword evidence="4 7" id="KW-0333">Golgi apparatus</keyword>
<dbReference type="GO" id="GO:0030008">
    <property type="term" value="C:TRAPP complex"/>
    <property type="evidence" value="ECO:0007669"/>
    <property type="project" value="UniProtKB-UniRule"/>
</dbReference>
<dbReference type="PANTHER" id="PTHR23249">
    <property type="entry name" value="TRAFFICKING PROTEIN PARTICLE COMPLEX SUBUNIT"/>
    <property type="match status" value="1"/>
</dbReference>
<name>A0A0L8G6E7_OCTBM</name>
<dbReference type="FunFam" id="3.30.450.70:FF:000004">
    <property type="entry name" value="Trafficking protein particle complex 1"/>
    <property type="match status" value="1"/>
</dbReference>
<dbReference type="InterPro" id="IPR011012">
    <property type="entry name" value="Longin-like_dom_sf"/>
</dbReference>
<evidence type="ECO:0000256" key="5">
    <source>
        <dbReference type="ARBA" id="ARBA00038167"/>
    </source>
</evidence>
<accession>A0A0L8G6E7</accession>
<evidence type="ECO:0000313" key="8">
    <source>
        <dbReference type="EMBL" id="KOF72473.1"/>
    </source>
</evidence>
<dbReference type="Pfam" id="PF04099">
    <property type="entry name" value="Sybindin"/>
    <property type="match status" value="1"/>
</dbReference>
<evidence type="ECO:0000256" key="1">
    <source>
        <dbReference type="ARBA" id="ARBA00022448"/>
    </source>
</evidence>
<evidence type="ECO:0000256" key="4">
    <source>
        <dbReference type="ARBA" id="ARBA00023034"/>
    </source>
</evidence>
<evidence type="ECO:0000256" key="7">
    <source>
        <dbReference type="RuleBase" id="RU366065"/>
    </source>
</evidence>
<dbReference type="OMA" id="GKLMYGM"/>
<dbReference type="KEGG" id="obi:106878901"/>
<dbReference type="SMART" id="SM01399">
    <property type="entry name" value="Sybindin"/>
    <property type="match status" value="1"/>
</dbReference>
<dbReference type="EMBL" id="KQ423651">
    <property type="protein sequence ID" value="KOF72473.1"/>
    <property type="molecule type" value="Genomic_DNA"/>
</dbReference>
<evidence type="ECO:0000256" key="2">
    <source>
        <dbReference type="ARBA" id="ARBA00022824"/>
    </source>
</evidence>
<sequence length="143" mass="16938">MPVYNLYIFDRYGTCLYYSEWNRRKHPGMSKEEEYKLMFGMMFSIKSFIHRISPSDMKDGFLNFKTNVYKLHFYETPSGIKVIMLTDLNVGNIRDILHQIYSSLYVEYVVKNPLCLLNKPITSELFKTKVDEFVQGLSIYAKV</sequence>
<dbReference type="PANTHER" id="PTHR23249:SF16">
    <property type="entry name" value="TRAFFICKING PROTEIN PARTICLE COMPLEX SUBUNIT 1"/>
    <property type="match status" value="1"/>
</dbReference>
<evidence type="ECO:0000256" key="6">
    <source>
        <dbReference type="ARBA" id="ARBA00062874"/>
    </source>
</evidence>
<reference evidence="8" key="1">
    <citation type="submission" date="2015-07" db="EMBL/GenBank/DDBJ databases">
        <title>MeaNS - Measles Nucleotide Surveillance Program.</title>
        <authorList>
            <person name="Tran T."/>
            <person name="Druce J."/>
        </authorList>
    </citation>
    <scope>NUCLEOTIDE SEQUENCE</scope>
    <source>
        <strain evidence="8">UCB-OBI-ISO-001</strain>
        <tissue evidence="8">Gonad</tissue>
    </source>
</reference>
<dbReference type="GO" id="GO:0005794">
    <property type="term" value="C:Golgi apparatus"/>
    <property type="evidence" value="ECO:0007669"/>
    <property type="project" value="UniProtKB-SubCell"/>
</dbReference>
<dbReference type="STRING" id="37653.A0A0L8G6E7"/>
<dbReference type="Gene3D" id="3.30.450.70">
    <property type="match status" value="1"/>
</dbReference>
<proteinExistence type="inferred from homology"/>
<dbReference type="GO" id="GO:0005783">
    <property type="term" value="C:endoplasmic reticulum"/>
    <property type="evidence" value="ECO:0007669"/>
    <property type="project" value="UniProtKB-SubCell"/>
</dbReference>
<comment type="subunit">
    <text evidence="6">Part of the multisubunit transport protein particle (TRAPP) complex. The heterodimer TRAPPC6B-TRAPPC3 interacts with TRAPPC1 likely providing a core for TRAPP complex formation.</text>
</comment>
<evidence type="ECO:0000256" key="3">
    <source>
        <dbReference type="ARBA" id="ARBA00022892"/>
    </source>
</evidence>
<organism evidence="8">
    <name type="scientific">Octopus bimaculoides</name>
    <name type="common">California two-spotted octopus</name>
    <dbReference type="NCBI Taxonomy" id="37653"/>
    <lineage>
        <taxon>Eukaryota</taxon>
        <taxon>Metazoa</taxon>
        <taxon>Spiralia</taxon>
        <taxon>Lophotrochozoa</taxon>
        <taxon>Mollusca</taxon>
        <taxon>Cephalopoda</taxon>
        <taxon>Coleoidea</taxon>
        <taxon>Octopodiformes</taxon>
        <taxon>Octopoda</taxon>
        <taxon>Incirrata</taxon>
        <taxon>Octopodidae</taxon>
        <taxon>Octopus</taxon>
    </lineage>
</organism>
<dbReference type="InterPro" id="IPR007233">
    <property type="entry name" value="TRAPPC"/>
</dbReference>
<dbReference type="AlphaFoldDB" id="A0A0L8G6E7"/>
<dbReference type="SUPFAM" id="SSF64356">
    <property type="entry name" value="SNARE-like"/>
    <property type="match status" value="1"/>
</dbReference>
<comment type="similarity">
    <text evidence="5">Belongs to the TRAPP small subunits family. BET5 subfamily.</text>
</comment>
<dbReference type="OrthoDB" id="246406at2759"/>
<protein>
    <recommendedName>
        <fullName evidence="7">Trafficking protein particle complex subunit</fullName>
    </recommendedName>
</protein>
<keyword evidence="3 7" id="KW-0931">ER-Golgi transport</keyword>
<gene>
    <name evidence="8" type="ORF">OCBIM_22039410mg</name>
</gene>
<keyword evidence="2 7" id="KW-0256">Endoplasmic reticulum</keyword>
<keyword evidence="1 7" id="KW-0813">Transport</keyword>
<dbReference type="CDD" id="cd14855">
    <property type="entry name" value="TRAPPC1_MUM2"/>
    <property type="match status" value="1"/>
</dbReference>
<comment type="subcellular location">
    <subcellularLocation>
        <location evidence="7">Endoplasmic reticulum</location>
    </subcellularLocation>
    <subcellularLocation>
        <location evidence="7">Golgi apparatus</location>
        <location evidence="7">cis-Golgi network</location>
    </subcellularLocation>
</comment>
<dbReference type="GO" id="GO:0006888">
    <property type="term" value="P:endoplasmic reticulum to Golgi vesicle-mediated transport"/>
    <property type="evidence" value="ECO:0007669"/>
    <property type="project" value="UniProtKB-UniRule"/>
</dbReference>